<dbReference type="PANTHER" id="PTHR30344">
    <property type="entry name" value="6-PHOSPHOGLUCONOLACTONASE-RELATED"/>
    <property type="match status" value="1"/>
</dbReference>
<dbReference type="InterPro" id="IPR019405">
    <property type="entry name" value="Lactonase_7-beta_prop"/>
</dbReference>
<dbReference type="Gene3D" id="2.130.10.10">
    <property type="entry name" value="YVTN repeat-like/Quinoprotein amine dehydrogenase"/>
    <property type="match status" value="1"/>
</dbReference>
<dbReference type="GO" id="GO:0017057">
    <property type="term" value="F:6-phosphogluconolactonase activity"/>
    <property type="evidence" value="ECO:0007669"/>
    <property type="project" value="TreeGrafter"/>
</dbReference>
<dbReference type="InterPro" id="IPR011048">
    <property type="entry name" value="Haem_d1_sf"/>
</dbReference>
<evidence type="ECO:0000256" key="1">
    <source>
        <dbReference type="ARBA" id="ARBA00005564"/>
    </source>
</evidence>
<dbReference type="SUPFAM" id="SSF51004">
    <property type="entry name" value="C-terminal (heme d1) domain of cytochrome cd1-nitrite reductase"/>
    <property type="match status" value="1"/>
</dbReference>
<dbReference type="PANTHER" id="PTHR30344:SF1">
    <property type="entry name" value="6-PHOSPHOGLUCONOLACTONASE"/>
    <property type="match status" value="1"/>
</dbReference>
<dbReference type="Proteomes" id="UP000593758">
    <property type="component" value="Chromosome"/>
</dbReference>
<gene>
    <name evidence="2" type="ORF">IM660_04830</name>
</gene>
<keyword evidence="3" id="KW-1185">Reference proteome</keyword>
<dbReference type="Pfam" id="PF10282">
    <property type="entry name" value="Lactonase"/>
    <property type="match status" value="1"/>
</dbReference>
<dbReference type="KEGG" id="halt:IM660_04830"/>
<name>A0A7M1SX54_9MICO</name>
<comment type="similarity">
    <text evidence="1">Belongs to the cycloisomerase 2 family.</text>
</comment>
<dbReference type="AlphaFoldDB" id="A0A7M1SX54"/>
<accession>A0A7M1SX54</accession>
<protein>
    <submittedName>
        <fullName evidence="2">Lactonase family protein</fullName>
    </submittedName>
</protein>
<dbReference type="GO" id="GO:0005829">
    <property type="term" value="C:cytosol"/>
    <property type="evidence" value="ECO:0007669"/>
    <property type="project" value="TreeGrafter"/>
</dbReference>
<sequence length="337" mass="34633">MELLVGSAALHDGIVGEGVATVDVTGGDICDVTPIAGTSGSDESTGAMYLAYDAQRQVAYSVLGSTLTAWQRAGHGWGQLGSQPTGGEVACHVSVHPSGRFVLVANYEGGNVSVFPLRADGTPEPTSHTERLVGGGPCSPRQDAAHPHMITTAGPDGEVYVVDLGGDQIVRYELTATGGLVRRGELRLPPGTGPRHMVARGSFAYVVGELAATLIPVDLATGAVGEPVSTRPPGEAGECYPSAVVLDPQGWFCYVLNRGPNTIATFDIAGEPRLVETAPSGGDYPWDAVISDGYLYVANQRSGTLASFSLDARTGVPTPVATASIPHALCIAPGLAS</sequence>
<evidence type="ECO:0000313" key="3">
    <source>
        <dbReference type="Proteomes" id="UP000593758"/>
    </source>
</evidence>
<proteinExistence type="inferred from homology"/>
<dbReference type="RefSeq" id="WP_193498273.1">
    <property type="nucleotide sequence ID" value="NZ_CP063169.1"/>
</dbReference>
<evidence type="ECO:0000313" key="2">
    <source>
        <dbReference type="EMBL" id="QOR71617.1"/>
    </source>
</evidence>
<dbReference type="InterPro" id="IPR015943">
    <property type="entry name" value="WD40/YVTN_repeat-like_dom_sf"/>
</dbReference>
<reference evidence="2 3" key="1">
    <citation type="submission" date="2020-10" db="EMBL/GenBank/DDBJ databases">
        <title>Haloactinobacterium sp. RN3S43, a bacterium isolated from saline soil.</title>
        <authorList>
            <person name="Sun J.-Q."/>
        </authorList>
    </citation>
    <scope>NUCLEOTIDE SEQUENCE [LARGE SCALE GENOMIC DNA]</scope>
    <source>
        <strain evidence="2 3">RN3S43</strain>
    </source>
</reference>
<organism evidence="2 3">
    <name type="scientific">Ruania alkalisoli</name>
    <dbReference type="NCBI Taxonomy" id="2779775"/>
    <lineage>
        <taxon>Bacteria</taxon>
        <taxon>Bacillati</taxon>
        <taxon>Actinomycetota</taxon>
        <taxon>Actinomycetes</taxon>
        <taxon>Micrococcales</taxon>
        <taxon>Ruaniaceae</taxon>
        <taxon>Ruania</taxon>
    </lineage>
</organism>
<dbReference type="EMBL" id="CP063169">
    <property type="protein sequence ID" value="QOR71617.1"/>
    <property type="molecule type" value="Genomic_DNA"/>
</dbReference>
<dbReference type="InterPro" id="IPR050282">
    <property type="entry name" value="Cycloisomerase_2"/>
</dbReference>